<proteinExistence type="predicted"/>
<keyword evidence="2" id="KW-0732">Signal</keyword>
<dbReference type="Proteomes" id="UP000494165">
    <property type="component" value="Unassembled WGS sequence"/>
</dbReference>
<name>A0A8S1C2P3_9INSE</name>
<keyword evidence="4" id="KW-1185">Reference proteome</keyword>
<evidence type="ECO:0000256" key="1">
    <source>
        <dbReference type="SAM" id="MobiDB-lite"/>
    </source>
</evidence>
<evidence type="ECO:0000313" key="4">
    <source>
        <dbReference type="Proteomes" id="UP000494165"/>
    </source>
</evidence>
<gene>
    <name evidence="3" type="ORF">CLODIP_2_CD05033</name>
</gene>
<dbReference type="AlphaFoldDB" id="A0A8S1C2P3"/>
<comment type="caution">
    <text evidence="3">The sequence shown here is derived from an EMBL/GenBank/DDBJ whole genome shotgun (WGS) entry which is preliminary data.</text>
</comment>
<evidence type="ECO:0000313" key="3">
    <source>
        <dbReference type="EMBL" id="CAB3362215.1"/>
    </source>
</evidence>
<feature type="region of interest" description="Disordered" evidence="1">
    <location>
        <begin position="78"/>
        <end position="102"/>
    </location>
</feature>
<dbReference type="EMBL" id="CADEPI010000008">
    <property type="protein sequence ID" value="CAB3362215.1"/>
    <property type="molecule type" value="Genomic_DNA"/>
</dbReference>
<sequence length="102" mass="10862">MGKTSLALLALLFLLVFLYMGSSESKKVVKAKIKGIQVNSIVTPKIVVKSKNTKKTKKTNNKLSSFIFPTKKRTTKAIQTTAKGAANNPTTAGADAADTAAY</sequence>
<reference evidence="3 4" key="1">
    <citation type="submission" date="2020-04" db="EMBL/GenBank/DDBJ databases">
        <authorList>
            <person name="Alioto T."/>
            <person name="Alioto T."/>
            <person name="Gomez Garrido J."/>
        </authorList>
    </citation>
    <scope>NUCLEOTIDE SEQUENCE [LARGE SCALE GENOMIC DNA]</scope>
</reference>
<feature type="signal peptide" evidence="2">
    <location>
        <begin position="1"/>
        <end position="25"/>
    </location>
</feature>
<organism evidence="3 4">
    <name type="scientific">Cloeon dipterum</name>
    <dbReference type="NCBI Taxonomy" id="197152"/>
    <lineage>
        <taxon>Eukaryota</taxon>
        <taxon>Metazoa</taxon>
        <taxon>Ecdysozoa</taxon>
        <taxon>Arthropoda</taxon>
        <taxon>Hexapoda</taxon>
        <taxon>Insecta</taxon>
        <taxon>Pterygota</taxon>
        <taxon>Palaeoptera</taxon>
        <taxon>Ephemeroptera</taxon>
        <taxon>Pisciforma</taxon>
        <taxon>Baetidae</taxon>
        <taxon>Cloeon</taxon>
    </lineage>
</organism>
<evidence type="ECO:0000256" key="2">
    <source>
        <dbReference type="SAM" id="SignalP"/>
    </source>
</evidence>
<accession>A0A8S1C2P3</accession>
<feature type="compositionally biased region" description="Low complexity" evidence="1">
    <location>
        <begin position="80"/>
        <end position="102"/>
    </location>
</feature>
<feature type="chain" id="PRO_5035847336" evidence="2">
    <location>
        <begin position="26"/>
        <end position="102"/>
    </location>
</feature>
<protein>
    <submittedName>
        <fullName evidence="3">Uncharacterized protein</fullName>
    </submittedName>
</protein>